<dbReference type="NCBIfam" id="NF003818">
    <property type="entry name" value="PRK05409.1"/>
    <property type="match status" value="1"/>
</dbReference>
<dbReference type="Proteomes" id="UP000779070">
    <property type="component" value="Unassembled WGS sequence"/>
</dbReference>
<name>A0ABS2ZYP0_9VIBR</name>
<feature type="region of interest" description="Disordered" evidence="1">
    <location>
        <begin position="1"/>
        <end position="27"/>
    </location>
</feature>
<proteinExistence type="predicted"/>
<evidence type="ECO:0000313" key="3">
    <source>
        <dbReference type="Proteomes" id="UP000779070"/>
    </source>
</evidence>
<dbReference type="Pfam" id="PF05114">
    <property type="entry name" value="MbnB_TglH_ChrH"/>
    <property type="match status" value="1"/>
</dbReference>
<dbReference type="RefSeq" id="WP_206368993.1">
    <property type="nucleotide sequence ID" value="NZ_CAWPTM010000145.1"/>
</dbReference>
<organism evidence="2 3">
    <name type="scientific">Vibrio neptunius</name>
    <dbReference type="NCBI Taxonomy" id="170651"/>
    <lineage>
        <taxon>Bacteria</taxon>
        <taxon>Pseudomonadati</taxon>
        <taxon>Pseudomonadota</taxon>
        <taxon>Gammaproteobacteria</taxon>
        <taxon>Vibrionales</taxon>
        <taxon>Vibrionaceae</taxon>
        <taxon>Vibrio</taxon>
    </lineage>
</organism>
<evidence type="ECO:0000256" key="1">
    <source>
        <dbReference type="SAM" id="MobiDB-lite"/>
    </source>
</evidence>
<evidence type="ECO:0000313" key="2">
    <source>
        <dbReference type="EMBL" id="MBN3576699.1"/>
    </source>
</evidence>
<dbReference type="EMBL" id="JAFHLB010000003">
    <property type="protein sequence ID" value="MBN3576699.1"/>
    <property type="molecule type" value="Genomic_DNA"/>
</dbReference>
<dbReference type="PANTHER" id="PTHR42194">
    <property type="entry name" value="UPF0276 PROTEIN HI_1600"/>
    <property type="match status" value="1"/>
</dbReference>
<sequence>MMTIDSVGRMPMRDISDTSSSSTATLSKSHQELSTSMGFGVGLRSCHFAWLEQHLLPEQSGVDWFEAISENYLDHHGYARHLLFKLREHYPIALHGVSMSIGSSEPLNEHYLSKLRQLCQDLEPTLVSDHLCWTGIQGINSHELLPIPFTQESLNHVCARVQQVQDYLQRPLVIENPSTYFAFQENDLQEWEFLAQLVQRSGCRLLLDVNNVYVSAKNLGFSVNDYMAGIPMDAVVQCHLAGPTDCGTHLIDTHDKPVPTAVWQLYQQMLEQADRPISTLLEWDANIPEFPKLVDELNIAKSVLQGHIPQREPMKVNQDTVLSTPISDALGRKQFHSVPEVE</sequence>
<dbReference type="PANTHER" id="PTHR42194:SF1">
    <property type="entry name" value="UPF0276 PROTEIN HI_1600"/>
    <property type="match status" value="1"/>
</dbReference>
<accession>A0ABS2ZYP0</accession>
<gene>
    <name evidence="2" type="ORF">JYA62_03330</name>
</gene>
<reference evidence="2 3" key="1">
    <citation type="submission" date="2021-02" db="EMBL/GenBank/DDBJ databases">
        <title>Draft Genome Sequences of 5 Vibrio neptunius Strains Isolated From of Bivalve Hatcheries.</title>
        <authorList>
            <person name="Galvis F."/>
            <person name="Barja J.L."/>
            <person name="Lemos M.L."/>
            <person name="Balado M."/>
        </authorList>
    </citation>
    <scope>NUCLEOTIDE SEQUENCE [LARGE SCALE GENOMIC DNA]</scope>
    <source>
        <strain evidence="2 3">PP-145.98</strain>
    </source>
</reference>
<dbReference type="Gene3D" id="3.20.20.150">
    <property type="entry name" value="Divalent-metal-dependent TIM barrel enzymes"/>
    <property type="match status" value="1"/>
</dbReference>
<keyword evidence="3" id="KW-1185">Reference proteome</keyword>
<protein>
    <submittedName>
        <fullName evidence="2">DUF692 domain-containing protein</fullName>
    </submittedName>
</protein>
<comment type="caution">
    <text evidence="2">The sequence shown here is derived from an EMBL/GenBank/DDBJ whole genome shotgun (WGS) entry which is preliminary data.</text>
</comment>
<feature type="compositionally biased region" description="Low complexity" evidence="1">
    <location>
        <begin position="17"/>
        <end position="27"/>
    </location>
</feature>
<dbReference type="InterPro" id="IPR007801">
    <property type="entry name" value="MbnB/TglH/ChrH"/>
</dbReference>